<evidence type="ECO:0008006" key="3">
    <source>
        <dbReference type="Google" id="ProtNLM"/>
    </source>
</evidence>
<name>A0ABS2GMM6_9FIRM</name>
<proteinExistence type="predicted"/>
<accession>A0ABS2GMM6</accession>
<protein>
    <recommendedName>
        <fullName evidence="3">Signal transducing protein</fullName>
    </recommendedName>
</protein>
<evidence type="ECO:0000313" key="2">
    <source>
        <dbReference type="Proteomes" id="UP000724149"/>
    </source>
</evidence>
<comment type="caution">
    <text evidence="1">The sequence shown here is derived from an EMBL/GenBank/DDBJ whole genome shotgun (WGS) entry which is preliminary data.</text>
</comment>
<evidence type="ECO:0000313" key="1">
    <source>
        <dbReference type="EMBL" id="MBM6923363.1"/>
    </source>
</evidence>
<keyword evidence="2" id="KW-1185">Reference proteome</keyword>
<sequence>MKPLTLMMCSITYAQRAEEVLADAGYHIHIDHNPDPEGCRYLVRVSGGDPDEALHLLAEQGVKVRKVIWEDEE</sequence>
<dbReference type="EMBL" id="JACSNR010000005">
    <property type="protein sequence ID" value="MBM6923363.1"/>
    <property type="molecule type" value="Genomic_DNA"/>
</dbReference>
<dbReference type="Proteomes" id="UP000724149">
    <property type="component" value="Unassembled WGS sequence"/>
</dbReference>
<gene>
    <name evidence="1" type="ORF">H9X81_06630</name>
</gene>
<organism evidence="1 2">
    <name type="scientific">Hydrogenoanaerobacterium saccharovorans</name>
    <dbReference type="NCBI Taxonomy" id="474960"/>
    <lineage>
        <taxon>Bacteria</taxon>
        <taxon>Bacillati</taxon>
        <taxon>Bacillota</taxon>
        <taxon>Clostridia</taxon>
        <taxon>Eubacteriales</taxon>
        <taxon>Oscillospiraceae</taxon>
        <taxon>Hydrogenoanaerobacterium</taxon>
    </lineage>
</organism>
<reference evidence="1 2" key="1">
    <citation type="journal article" date="2021" name="Sci. Rep.">
        <title>The distribution of antibiotic resistance genes in chicken gut microbiota commensals.</title>
        <authorList>
            <person name="Juricova H."/>
            <person name="Matiasovicova J."/>
            <person name="Kubasova T."/>
            <person name="Cejkova D."/>
            <person name="Rychlik I."/>
        </authorList>
    </citation>
    <scope>NUCLEOTIDE SEQUENCE [LARGE SCALE GENOMIC DNA]</scope>
    <source>
        <strain evidence="1 2">An564</strain>
    </source>
</reference>
<dbReference type="RefSeq" id="WP_204720729.1">
    <property type="nucleotide sequence ID" value="NZ_JACSNR010000005.1"/>
</dbReference>